<dbReference type="EMBL" id="VLKK01000040">
    <property type="protein sequence ID" value="TWH87539.1"/>
    <property type="molecule type" value="Genomic_DNA"/>
</dbReference>
<evidence type="ECO:0000313" key="1">
    <source>
        <dbReference type="EMBL" id="TWH87539.1"/>
    </source>
</evidence>
<comment type="caution">
    <text evidence="1">The sequence shown here is derived from an EMBL/GenBank/DDBJ whole genome shotgun (WGS) entry which is preliminary data.</text>
</comment>
<dbReference type="Proteomes" id="UP000316624">
    <property type="component" value="Unassembled WGS sequence"/>
</dbReference>
<dbReference type="InterPro" id="IPR052736">
    <property type="entry name" value="Stf3_sulfotransferase"/>
</dbReference>
<dbReference type="AlphaFoldDB" id="A0A562JWJ1"/>
<dbReference type="InterPro" id="IPR027417">
    <property type="entry name" value="P-loop_NTPase"/>
</dbReference>
<proteinExistence type="predicted"/>
<dbReference type="PANTHER" id="PTHR36451:SF1">
    <property type="entry name" value="OMEGA-HYDROXY-BETA-DIHYDROMENAQUINONE-9 SULFOTRANSFERASE STF3"/>
    <property type="match status" value="1"/>
</dbReference>
<dbReference type="Gene3D" id="3.40.50.300">
    <property type="entry name" value="P-loop containing nucleotide triphosphate hydrolases"/>
    <property type="match status" value="1"/>
</dbReference>
<dbReference type="SUPFAM" id="SSF52540">
    <property type="entry name" value="P-loop containing nucleoside triphosphate hydrolases"/>
    <property type="match status" value="1"/>
</dbReference>
<dbReference type="Pfam" id="PF13469">
    <property type="entry name" value="Sulfotransfer_3"/>
    <property type="match status" value="1"/>
</dbReference>
<dbReference type="PANTHER" id="PTHR36451">
    <property type="entry name" value="PAPS-DEPENDENT SULFOTRANSFERASE STF3"/>
    <property type="match status" value="1"/>
</dbReference>
<sequence>MDRLDRKQLMARATERTGLSDFGDLPFEEALDVLIHSLERDARLDEARRAETADMITGMLIKNLRLVDDRKTYFGIADEVIEAPIFILGLPRTGSTNLHGLMAQCEGIRAPRRWEMSLPCPPPQAATYETDERIAQVHAKEVLTASEELKTRHPITADRPEQCQGLNDYMFMNWALLAPYELTTYKEWLLTADHRPSYEAHKRTLQHLQFRHPGRWVLKYPKHSFTLDALIAVYPDAKIIWTHRDPTRIIPSAVSLIETFRKATPGYDRKILGREWATYEELGIRRGLDMRDNLFEPENVFDMQYTDVIKDPVGSIERAYAYFGMTLSDISKTRILAYLADNGKDKHGVHSYSAEEFGLSEDMLRTLFKDYIERFNVA</sequence>
<name>A0A562JWJ1_SPHWJ</name>
<keyword evidence="1" id="KW-0808">Transferase</keyword>
<keyword evidence="2" id="KW-1185">Reference proteome</keyword>
<protein>
    <submittedName>
        <fullName evidence="1">Sulfotransferase family protein</fullName>
    </submittedName>
</protein>
<accession>A0A562JWJ1</accession>
<evidence type="ECO:0000313" key="2">
    <source>
        <dbReference type="Proteomes" id="UP000316624"/>
    </source>
</evidence>
<organism evidence="1 2">
    <name type="scientific">Sphingobium wenxiniae (strain DSM 21828 / CGMCC 1.7748 / JZ-1)</name>
    <dbReference type="NCBI Taxonomy" id="595605"/>
    <lineage>
        <taxon>Bacteria</taxon>
        <taxon>Pseudomonadati</taxon>
        <taxon>Pseudomonadota</taxon>
        <taxon>Alphaproteobacteria</taxon>
        <taxon>Sphingomonadales</taxon>
        <taxon>Sphingomonadaceae</taxon>
        <taxon>Sphingobium</taxon>
    </lineage>
</organism>
<gene>
    <name evidence="1" type="ORF">IQ35_03957</name>
</gene>
<dbReference type="RefSeq" id="WP_021246789.1">
    <property type="nucleotide sequence ID" value="NZ_JACIIY010000054.1"/>
</dbReference>
<reference evidence="1 2" key="1">
    <citation type="journal article" date="2015" name="Stand. Genomic Sci.">
        <title>Genomic Encyclopedia of Bacterial and Archaeal Type Strains, Phase III: the genomes of soil and plant-associated and newly described type strains.</title>
        <authorList>
            <person name="Whitman W.B."/>
            <person name="Woyke T."/>
            <person name="Klenk H.P."/>
            <person name="Zhou Y."/>
            <person name="Lilburn T.G."/>
            <person name="Beck B.J."/>
            <person name="De Vos P."/>
            <person name="Vandamme P."/>
            <person name="Eisen J.A."/>
            <person name="Garrity G."/>
            <person name="Hugenholtz P."/>
            <person name="Kyrpides N.C."/>
        </authorList>
    </citation>
    <scope>NUCLEOTIDE SEQUENCE [LARGE SCALE GENOMIC DNA]</scope>
    <source>
        <strain evidence="1 2">CGMCC 1.7748</strain>
    </source>
</reference>
<dbReference type="GO" id="GO:0016740">
    <property type="term" value="F:transferase activity"/>
    <property type="evidence" value="ECO:0007669"/>
    <property type="project" value="UniProtKB-KW"/>
</dbReference>